<evidence type="ECO:0000256" key="7">
    <source>
        <dbReference type="ARBA" id="ARBA00022771"/>
    </source>
</evidence>
<dbReference type="GO" id="GO:0008270">
    <property type="term" value="F:zinc ion binding"/>
    <property type="evidence" value="ECO:0007669"/>
    <property type="project" value="UniProtKB-KW"/>
</dbReference>
<keyword evidence="8" id="KW-0833">Ubl conjugation pathway</keyword>
<dbReference type="AlphaFoldDB" id="A0A0K9PN36"/>
<protein>
    <recommendedName>
        <fullName evidence="3">RING-type E3 ubiquitin transferase</fullName>
        <ecNumber evidence="3">2.3.2.27</ecNumber>
    </recommendedName>
</protein>
<keyword evidence="7 12" id="KW-0863">Zinc-finger</keyword>
<accession>A0A0K9PN36</accession>
<evidence type="ECO:0000256" key="13">
    <source>
        <dbReference type="SAM" id="MobiDB-lite"/>
    </source>
</evidence>
<keyword evidence="9" id="KW-0862">Zinc</keyword>
<feature type="domain" description="RING-type" evidence="15">
    <location>
        <begin position="293"/>
        <end position="334"/>
    </location>
</feature>
<dbReference type="EC" id="2.3.2.27" evidence="3"/>
<evidence type="ECO:0000256" key="10">
    <source>
        <dbReference type="ARBA" id="ARBA00022989"/>
    </source>
</evidence>
<dbReference type="OMA" id="MNTIVSF"/>
<feature type="region of interest" description="Disordered" evidence="13">
    <location>
        <begin position="1"/>
        <end position="20"/>
    </location>
</feature>
<comment type="catalytic activity">
    <reaction evidence="1">
        <text>S-ubiquitinyl-[E2 ubiquitin-conjugating enzyme]-L-cysteine + [acceptor protein]-L-lysine = [E2 ubiquitin-conjugating enzyme]-L-cysteine + N(6)-ubiquitinyl-[acceptor protein]-L-lysine.</text>
        <dbReference type="EC" id="2.3.2.27"/>
    </reaction>
</comment>
<evidence type="ECO:0000256" key="2">
    <source>
        <dbReference type="ARBA" id="ARBA00004141"/>
    </source>
</evidence>
<evidence type="ECO:0000256" key="1">
    <source>
        <dbReference type="ARBA" id="ARBA00000900"/>
    </source>
</evidence>
<dbReference type="SMART" id="SM00184">
    <property type="entry name" value="RING"/>
    <property type="match status" value="1"/>
</dbReference>
<dbReference type="GO" id="GO:0006511">
    <property type="term" value="P:ubiquitin-dependent protein catabolic process"/>
    <property type="evidence" value="ECO:0000318"/>
    <property type="project" value="GO_Central"/>
</dbReference>
<evidence type="ECO:0000256" key="8">
    <source>
        <dbReference type="ARBA" id="ARBA00022786"/>
    </source>
</evidence>
<dbReference type="STRING" id="29655.A0A0K9PN36"/>
<comment type="caution">
    <text evidence="16">The sequence shown here is derived from an EMBL/GenBank/DDBJ whole genome shotgun (WGS) entry which is preliminary data.</text>
</comment>
<gene>
    <name evidence="16" type="ORF">ZOSMA_20G01030</name>
</gene>
<feature type="transmembrane region" description="Helical" evidence="14">
    <location>
        <begin position="159"/>
        <end position="183"/>
    </location>
</feature>
<evidence type="ECO:0000313" key="17">
    <source>
        <dbReference type="Proteomes" id="UP000036987"/>
    </source>
</evidence>
<keyword evidence="11 14" id="KW-0472">Membrane</keyword>
<feature type="transmembrane region" description="Helical" evidence="14">
    <location>
        <begin position="59"/>
        <end position="86"/>
    </location>
</feature>
<keyword evidence="17" id="KW-1185">Reference proteome</keyword>
<evidence type="ECO:0000256" key="12">
    <source>
        <dbReference type="PROSITE-ProRule" id="PRU00175"/>
    </source>
</evidence>
<dbReference type="Pfam" id="PF13639">
    <property type="entry name" value="zf-RING_2"/>
    <property type="match status" value="1"/>
</dbReference>
<evidence type="ECO:0000256" key="3">
    <source>
        <dbReference type="ARBA" id="ARBA00012483"/>
    </source>
</evidence>
<dbReference type="InterPro" id="IPR001841">
    <property type="entry name" value="Znf_RING"/>
</dbReference>
<feature type="transmembrane region" description="Helical" evidence="14">
    <location>
        <begin position="220"/>
        <end position="240"/>
    </location>
</feature>
<evidence type="ECO:0000256" key="9">
    <source>
        <dbReference type="ARBA" id="ARBA00022833"/>
    </source>
</evidence>
<proteinExistence type="predicted"/>
<evidence type="ECO:0000256" key="5">
    <source>
        <dbReference type="ARBA" id="ARBA00022692"/>
    </source>
</evidence>
<dbReference type="Proteomes" id="UP000036987">
    <property type="component" value="Unassembled WGS sequence"/>
</dbReference>
<organism evidence="16 17">
    <name type="scientific">Zostera marina</name>
    <name type="common">Eelgrass</name>
    <dbReference type="NCBI Taxonomy" id="29655"/>
    <lineage>
        <taxon>Eukaryota</taxon>
        <taxon>Viridiplantae</taxon>
        <taxon>Streptophyta</taxon>
        <taxon>Embryophyta</taxon>
        <taxon>Tracheophyta</taxon>
        <taxon>Spermatophyta</taxon>
        <taxon>Magnoliopsida</taxon>
        <taxon>Liliopsida</taxon>
        <taxon>Zosteraceae</taxon>
        <taxon>Zostera</taxon>
    </lineage>
</organism>
<comment type="subcellular location">
    <subcellularLocation>
        <location evidence="2">Membrane</location>
        <topology evidence="2">Multi-pass membrane protein</topology>
    </subcellularLocation>
</comment>
<keyword evidence="10 14" id="KW-1133">Transmembrane helix</keyword>
<evidence type="ECO:0000259" key="15">
    <source>
        <dbReference type="PROSITE" id="PS50089"/>
    </source>
</evidence>
<dbReference type="Gene3D" id="3.30.40.10">
    <property type="entry name" value="Zinc/RING finger domain, C3HC4 (zinc finger)"/>
    <property type="match status" value="1"/>
</dbReference>
<feature type="transmembrane region" description="Helical" evidence="14">
    <location>
        <begin position="195"/>
        <end position="213"/>
    </location>
</feature>
<dbReference type="SUPFAM" id="SSF57850">
    <property type="entry name" value="RING/U-box"/>
    <property type="match status" value="1"/>
</dbReference>
<evidence type="ECO:0000256" key="14">
    <source>
        <dbReference type="SAM" id="Phobius"/>
    </source>
</evidence>
<reference evidence="17" key="1">
    <citation type="journal article" date="2016" name="Nature">
        <title>The genome of the seagrass Zostera marina reveals angiosperm adaptation to the sea.</title>
        <authorList>
            <person name="Olsen J.L."/>
            <person name="Rouze P."/>
            <person name="Verhelst B."/>
            <person name="Lin Y.-C."/>
            <person name="Bayer T."/>
            <person name="Collen J."/>
            <person name="Dattolo E."/>
            <person name="De Paoli E."/>
            <person name="Dittami S."/>
            <person name="Maumus F."/>
            <person name="Michel G."/>
            <person name="Kersting A."/>
            <person name="Lauritano C."/>
            <person name="Lohaus R."/>
            <person name="Toepel M."/>
            <person name="Tonon T."/>
            <person name="Vanneste K."/>
            <person name="Amirebrahimi M."/>
            <person name="Brakel J."/>
            <person name="Bostroem C."/>
            <person name="Chovatia M."/>
            <person name="Grimwood J."/>
            <person name="Jenkins J.W."/>
            <person name="Jueterbock A."/>
            <person name="Mraz A."/>
            <person name="Stam W.T."/>
            <person name="Tice H."/>
            <person name="Bornberg-Bauer E."/>
            <person name="Green P.J."/>
            <person name="Pearson G.A."/>
            <person name="Procaccini G."/>
            <person name="Duarte C.M."/>
            <person name="Schmutz J."/>
            <person name="Reusch T.B.H."/>
            <person name="Van de Peer Y."/>
        </authorList>
    </citation>
    <scope>NUCLEOTIDE SEQUENCE [LARGE SCALE GENOMIC DNA]</scope>
    <source>
        <strain evidence="17">cv. Finnish</strain>
    </source>
</reference>
<dbReference type="PANTHER" id="PTHR45977:SF11">
    <property type="entry name" value="E3 UBIQUITIN PROTEIN LIGASE RIE1"/>
    <property type="match status" value="1"/>
</dbReference>
<keyword evidence="6" id="KW-0479">Metal-binding</keyword>
<keyword evidence="5 14" id="KW-0812">Transmembrane</keyword>
<dbReference type="GO" id="GO:0016567">
    <property type="term" value="P:protein ubiquitination"/>
    <property type="evidence" value="ECO:0000318"/>
    <property type="project" value="GO_Central"/>
</dbReference>
<sequence length="344" mass="38175">MESSSTIASDTLLSQQRPPESVTASRFASLLNLTARRRGPSLAVRETAARQIEERRADWAYSLPVVAFDIVWNLAFAFVSLGLLLATLKEKPNVPVRVWIAVYAIFCIVHAVIVMLEYKRRGSEGFISDSETDDSGSEEEDADVESGTRRRRRNRRSRFAKTCESLNTLASFMWWVVGFYWVVSGGEILMQNAPRLYWLAIVFLAFDVVFAIFCLALACVVGVALCCCLPCIIGILYAVAGQKGASDADISTLPSYKFIEGRDATDSGRMMPIANDIGDVVDERLLAREDAECCICLTSYEDGVELNSLPCSHHFHSGCIIKWLRIHATCPLCKYNIIKGSESV</sequence>
<keyword evidence="4" id="KW-0808">Transferase</keyword>
<evidence type="ECO:0000256" key="11">
    <source>
        <dbReference type="ARBA" id="ARBA00023136"/>
    </source>
</evidence>
<dbReference type="PANTHER" id="PTHR45977">
    <property type="entry name" value="TARGET OF ERK KINASE MPK-1"/>
    <property type="match status" value="1"/>
</dbReference>
<feature type="transmembrane region" description="Helical" evidence="14">
    <location>
        <begin position="98"/>
        <end position="118"/>
    </location>
</feature>
<dbReference type="GO" id="GO:0016020">
    <property type="term" value="C:membrane"/>
    <property type="evidence" value="ECO:0007669"/>
    <property type="project" value="UniProtKB-SubCell"/>
</dbReference>
<dbReference type="PROSITE" id="PS50089">
    <property type="entry name" value="ZF_RING_2"/>
    <property type="match status" value="1"/>
</dbReference>
<evidence type="ECO:0000256" key="4">
    <source>
        <dbReference type="ARBA" id="ARBA00022679"/>
    </source>
</evidence>
<feature type="region of interest" description="Disordered" evidence="13">
    <location>
        <begin position="127"/>
        <end position="148"/>
    </location>
</feature>
<evidence type="ECO:0000256" key="6">
    <source>
        <dbReference type="ARBA" id="ARBA00022723"/>
    </source>
</evidence>
<dbReference type="EMBL" id="LFYR01000757">
    <property type="protein sequence ID" value="KMZ69625.1"/>
    <property type="molecule type" value="Genomic_DNA"/>
</dbReference>
<dbReference type="InterPro" id="IPR013083">
    <property type="entry name" value="Znf_RING/FYVE/PHD"/>
</dbReference>
<feature type="compositionally biased region" description="Acidic residues" evidence="13">
    <location>
        <begin position="130"/>
        <end position="144"/>
    </location>
</feature>
<evidence type="ECO:0000313" key="16">
    <source>
        <dbReference type="EMBL" id="KMZ69625.1"/>
    </source>
</evidence>
<name>A0A0K9PN36_ZOSMR</name>
<dbReference type="GO" id="GO:0061630">
    <property type="term" value="F:ubiquitin protein ligase activity"/>
    <property type="evidence" value="ECO:0000318"/>
    <property type="project" value="GO_Central"/>
</dbReference>
<dbReference type="OrthoDB" id="8062037at2759"/>